<feature type="compositionally biased region" description="Basic and acidic residues" evidence="2">
    <location>
        <begin position="459"/>
        <end position="469"/>
    </location>
</feature>
<feature type="coiled-coil region" evidence="1">
    <location>
        <begin position="541"/>
        <end position="568"/>
    </location>
</feature>
<dbReference type="AlphaFoldDB" id="A0A2N3HK55"/>
<keyword evidence="1" id="KW-0175">Coiled coil</keyword>
<dbReference type="SUPFAM" id="SSF56925">
    <property type="entry name" value="OMPA-like"/>
    <property type="match status" value="2"/>
</dbReference>
<proteinExistence type="predicted"/>
<dbReference type="Gene3D" id="2.40.160.20">
    <property type="match status" value="2"/>
</dbReference>
<name>A0A2N3HK55_9FLAO</name>
<reference evidence="3 4" key="1">
    <citation type="submission" date="2017-12" db="EMBL/GenBank/DDBJ databases">
        <title>Confluentibacter flavum sp. nov., isolated from the saline lake.</title>
        <authorList>
            <person name="Yu L."/>
        </authorList>
    </citation>
    <scope>NUCLEOTIDE SEQUENCE [LARGE SCALE GENOMIC DNA]</scope>
    <source>
        <strain evidence="3 4">3B</strain>
    </source>
</reference>
<keyword evidence="4" id="KW-1185">Reference proteome</keyword>
<sequence>MMFTGVNLNAQRKDITVTLQPTATYTWFDNNTAIEDGVMFGGRLGFGFGEAIELKVVYEKSNDLRNTVSDIGAFSEDFINNFNNRNVDIERIGGEFKANIPTRGMFVPYLTLGGGVQTLTFDIAAVDAPRNEQESKQIYANIGIGTQLRLGKRLFLNLEAKNTVFNMNPASVLYQEGQDQSEIENWLGDNTTNRMYNWSVLAGLQLYLGGREPGEMSDLDKAYYNKFSGGSSGFKLIIEPVGAYINFDDDTNLADAYFIGGKVGFDLNQYVGLRGYYYQATKNEKISTDWEDMAMYGGDFIAKLNVSRGLVPYINLGGGYLNVYDTYVGKDGVASASSGYFAKGGIGLNVPVSRNFEIFGDANMMFTSERADNDLENTISPDELRKHTMFTVGVRFQLGKKADDTDEILERRIDNRVDERTEIYQDRIDSLESQLVDAYKNNDTEKAVAIIEKKKDIEREKDGMSEDTKSNSTTTEKGSRVEMTPKELEDLIQKVIQGVDEESLKPQTTEDRIDRLERLLLEINTGTYKQNMAPARQEDASQQILNKLNELETKIDENTDRINNLGNNENNQDKTLIIAPGQQTNVPNVPMTRPTETQIITDNDGNTTVKTQDGNNGVATGWVINEGMSIFTGFVVADEASMIIGIRGNYAFTNSPFKFMPDLYLAPGKSTGFGINANVVIPFDVNAGIILQPYAGLGLGYNNAVGESTFSPNLVLGTTFNLLGGKLFADYTAHNFVDIHRISVGYKFQF</sequence>
<evidence type="ECO:0000256" key="1">
    <source>
        <dbReference type="SAM" id="Coils"/>
    </source>
</evidence>
<protein>
    <recommendedName>
        <fullName evidence="5">Outer membrane protein beta-barrel domain-containing protein</fullName>
    </recommendedName>
</protein>
<feature type="region of interest" description="Disordered" evidence="2">
    <location>
        <begin position="459"/>
        <end position="482"/>
    </location>
</feature>
<organism evidence="3 4">
    <name type="scientific">Confluentibacter flavum</name>
    <dbReference type="NCBI Taxonomy" id="1909700"/>
    <lineage>
        <taxon>Bacteria</taxon>
        <taxon>Pseudomonadati</taxon>
        <taxon>Bacteroidota</taxon>
        <taxon>Flavobacteriia</taxon>
        <taxon>Flavobacteriales</taxon>
        <taxon>Flavobacteriaceae</taxon>
        <taxon>Confluentibacter</taxon>
    </lineage>
</organism>
<evidence type="ECO:0000313" key="4">
    <source>
        <dbReference type="Proteomes" id="UP000233435"/>
    </source>
</evidence>
<evidence type="ECO:0000313" key="3">
    <source>
        <dbReference type="EMBL" id="PKQ45326.1"/>
    </source>
</evidence>
<dbReference type="EMBL" id="PJEO01000028">
    <property type="protein sequence ID" value="PKQ45326.1"/>
    <property type="molecule type" value="Genomic_DNA"/>
</dbReference>
<evidence type="ECO:0008006" key="5">
    <source>
        <dbReference type="Google" id="ProtNLM"/>
    </source>
</evidence>
<comment type="caution">
    <text evidence="3">The sequence shown here is derived from an EMBL/GenBank/DDBJ whole genome shotgun (WGS) entry which is preliminary data.</text>
</comment>
<dbReference type="Proteomes" id="UP000233435">
    <property type="component" value="Unassembled WGS sequence"/>
</dbReference>
<evidence type="ECO:0000256" key="2">
    <source>
        <dbReference type="SAM" id="MobiDB-lite"/>
    </source>
</evidence>
<accession>A0A2N3HK55</accession>
<dbReference type="InterPro" id="IPR011250">
    <property type="entry name" value="OMP/PagP_B-barrel"/>
</dbReference>
<gene>
    <name evidence="3" type="ORF">CSW08_08920</name>
</gene>